<evidence type="ECO:0000256" key="10">
    <source>
        <dbReference type="ARBA" id="ARBA00025350"/>
    </source>
</evidence>
<gene>
    <name evidence="13" type="ORF">PVAP13_3NG258063</name>
</gene>
<keyword evidence="14" id="KW-1185">Reference proteome</keyword>
<dbReference type="Proteomes" id="UP000823388">
    <property type="component" value="Chromosome 3N"/>
</dbReference>
<evidence type="ECO:0000313" key="13">
    <source>
        <dbReference type="EMBL" id="KAG2617911.1"/>
    </source>
</evidence>
<dbReference type="EC" id="1.2.1.12" evidence="5"/>
<comment type="pathway">
    <text evidence="2">Carbohydrate degradation; glycolysis; pyruvate from D-glyceraldehyde 3-phosphate: step 1/5.</text>
</comment>
<dbReference type="AlphaFoldDB" id="A0A8T0U162"/>
<protein>
    <recommendedName>
        <fullName evidence="5">glyceraldehyde-3-phosphate dehydrogenase (phosphorylating)</fullName>
        <ecNumber evidence="5">1.2.1.12</ecNumber>
    </recommendedName>
</protein>
<dbReference type="Pfam" id="PF02800">
    <property type="entry name" value="Gp_dh_C"/>
    <property type="match status" value="1"/>
</dbReference>
<dbReference type="SMART" id="SM00846">
    <property type="entry name" value="Gp_dh_N"/>
    <property type="match status" value="1"/>
</dbReference>
<dbReference type="Gene3D" id="3.40.50.720">
    <property type="entry name" value="NAD(P)-binding Rossmann-like Domain"/>
    <property type="match status" value="1"/>
</dbReference>
<dbReference type="PANTHER" id="PTHR10836">
    <property type="entry name" value="GLYCERALDEHYDE 3-PHOSPHATE DEHYDROGENASE"/>
    <property type="match status" value="1"/>
</dbReference>
<dbReference type="InterPro" id="IPR020829">
    <property type="entry name" value="GlycerAld_3-P_DH_cat"/>
</dbReference>
<keyword evidence="6" id="KW-0963">Cytoplasm</keyword>
<dbReference type="GO" id="GO:0042301">
    <property type="term" value="F:phosphate ion binding"/>
    <property type="evidence" value="ECO:0007669"/>
    <property type="project" value="UniProtKB-ARBA"/>
</dbReference>
<dbReference type="InterPro" id="IPR020830">
    <property type="entry name" value="GlycerAld_3-P_DH_AS"/>
</dbReference>
<evidence type="ECO:0000256" key="2">
    <source>
        <dbReference type="ARBA" id="ARBA00004869"/>
    </source>
</evidence>
<feature type="domain" description="Glyceraldehyde 3-phosphate dehydrogenase NAD(P) binding" evidence="12">
    <location>
        <begin position="4"/>
        <end position="154"/>
    </location>
</feature>
<dbReference type="FunFam" id="3.40.50.720:FF:000020">
    <property type="entry name" value="Glyceraldehyde-3-phosphate dehydrogenase"/>
    <property type="match status" value="1"/>
</dbReference>
<dbReference type="FunFam" id="3.30.360.10:FF:000001">
    <property type="entry name" value="Glyceraldehyde-3-phosphate dehydrogenase"/>
    <property type="match status" value="1"/>
</dbReference>
<evidence type="ECO:0000259" key="12">
    <source>
        <dbReference type="SMART" id="SM00846"/>
    </source>
</evidence>
<organism evidence="13 14">
    <name type="scientific">Panicum virgatum</name>
    <name type="common">Blackwell switchgrass</name>
    <dbReference type="NCBI Taxonomy" id="38727"/>
    <lineage>
        <taxon>Eukaryota</taxon>
        <taxon>Viridiplantae</taxon>
        <taxon>Streptophyta</taxon>
        <taxon>Embryophyta</taxon>
        <taxon>Tracheophyta</taxon>
        <taxon>Spermatophyta</taxon>
        <taxon>Magnoliopsida</taxon>
        <taxon>Liliopsida</taxon>
        <taxon>Poales</taxon>
        <taxon>Poaceae</taxon>
        <taxon>PACMAD clade</taxon>
        <taxon>Panicoideae</taxon>
        <taxon>Panicodae</taxon>
        <taxon>Paniceae</taxon>
        <taxon>Panicinae</taxon>
        <taxon>Panicum</taxon>
        <taxon>Panicum sect. Hiantes</taxon>
    </lineage>
</organism>
<dbReference type="GO" id="GO:0004365">
    <property type="term" value="F:glyceraldehyde-3-phosphate dehydrogenase (NAD+) (phosphorylating) activity"/>
    <property type="evidence" value="ECO:0007669"/>
    <property type="project" value="UniProtKB-EC"/>
</dbReference>
<dbReference type="SUPFAM" id="SSF51735">
    <property type="entry name" value="NAD(P)-binding Rossmann-fold domains"/>
    <property type="match status" value="1"/>
</dbReference>
<dbReference type="PANTHER" id="PTHR10836:SF133">
    <property type="entry name" value="GLYCERALDEHYDE-3-PHOSPHATE DEHYDROGENASE 1, CYTOSOLIC"/>
    <property type="match status" value="1"/>
</dbReference>
<dbReference type="PROSITE" id="PS00071">
    <property type="entry name" value="GAPDH"/>
    <property type="match status" value="1"/>
</dbReference>
<keyword evidence="7" id="KW-0560">Oxidoreductase</keyword>
<comment type="function">
    <text evidence="10">Key enzyme in glycolysis that catalyzes the first step of the pathway by converting D-glyceraldehyde 3-phosphate (G3P) into 3-phospho-D-glyceroyl phosphate. Essential for the maintenance of cellular ATP levels and carbohydrate metabolism.</text>
</comment>
<dbReference type="PRINTS" id="PR00078">
    <property type="entry name" value="G3PDHDRGNASE"/>
</dbReference>
<accession>A0A8T0U162</accession>
<proteinExistence type="inferred from homology"/>
<dbReference type="GO" id="GO:0070403">
    <property type="term" value="F:NAD+ binding"/>
    <property type="evidence" value="ECO:0007669"/>
    <property type="project" value="UniProtKB-ARBA"/>
</dbReference>
<dbReference type="CDD" id="cd18126">
    <property type="entry name" value="GAPDH_I_C"/>
    <property type="match status" value="1"/>
</dbReference>
<sequence>MGKIKIGINGFGRIGRLVARVALQSEDVELVAVNDPFITTEYMTYMFKYDTVHGHWKHSDINLKDSKTLLFGEKPVTVFGFRNPEEIPWGEAGADYVVESTGVFTDKDKAAAHLKGGAKKVIISAPSKDAPMFVVGVNEDKYTSDINIVSNASCTTNCLAPLAKVINDNFGIIEGLMTTVHAITATQKTVDGPSAKDWRGGRAASFNIIPSSTGAAKAVGKVLPELNGKLTGMSFRVPTVDVSVVDLTVRLEKAASYEDIKKAIK</sequence>
<dbReference type="InterPro" id="IPR036291">
    <property type="entry name" value="NAD(P)-bd_dom_sf"/>
</dbReference>
<evidence type="ECO:0000256" key="8">
    <source>
        <dbReference type="ARBA" id="ARBA00023027"/>
    </source>
</evidence>
<name>A0A8T0U162_PANVG</name>
<evidence type="ECO:0000256" key="11">
    <source>
        <dbReference type="RuleBase" id="RU000397"/>
    </source>
</evidence>
<dbReference type="SUPFAM" id="SSF55347">
    <property type="entry name" value="Glyceraldehyde-3-phosphate dehydrogenase-like, C-terminal domain"/>
    <property type="match status" value="1"/>
</dbReference>
<evidence type="ECO:0000256" key="1">
    <source>
        <dbReference type="ARBA" id="ARBA00004496"/>
    </source>
</evidence>
<dbReference type="Gene3D" id="3.30.360.10">
    <property type="entry name" value="Dihydrodipicolinate Reductase, domain 2"/>
    <property type="match status" value="1"/>
</dbReference>
<evidence type="ECO:0000256" key="7">
    <source>
        <dbReference type="ARBA" id="ARBA00023002"/>
    </source>
</evidence>
<evidence type="ECO:0000256" key="3">
    <source>
        <dbReference type="ARBA" id="ARBA00007406"/>
    </source>
</evidence>
<dbReference type="GO" id="GO:0006096">
    <property type="term" value="P:glycolytic process"/>
    <property type="evidence" value="ECO:0007669"/>
    <property type="project" value="UniProtKB-KW"/>
</dbReference>
<reference evidence="13" key="1">
    <citation type="submission" date="2020-05" db="EMBL/GenBank/DDBJ databases">
        <title>WGS assembly of Panicum virgatum.</title>
        <authorList>
            <person name="Lovell J.T."/>
            <person name="Jenkins J."/>
            <person name="Shu S."/>
            <person name="Juenger T.E."/>
            <person name="Schmutz J."/>
        </authorList>
    </citation>
    <scope>NUCLEOTIDE SEQUENCE</scope>
    <source>
        <strain evidence="13">AP13</strain>
    </source>
</reference>
<dbReference type="EMBL" id="CM029042">
    <property type="protein sequence ID" value="KAG2617911.1"/>
    <property type="molecule type" value="Genomic_DNA"/>
</dbReference>
<keyword evidence="9" id="KW-0324">Glycolysis</keyword>
<evidence type="ECO:0000256" key="9">
    <source>
        <dbReference type="ARBA" id="ARBA00023152"/>
    </source>
</evidence>
<comment type="similarity">
    <text evidence="3 11">Belongs to the glyceraldehyde-3-phosphate dehydrogenase family.</text>
</comment>
<evidence type="ECO:0000256" key="5">
    <source>
        <dbReference type="ARBA" id="ARBA00013119"/>
    </source>
</evidence>
<dbReference type="InterPro" id="IPR020828">
    <property type="entry name" value="GlycerAld_3-P_DH_NAD(P)-bd"/>
</dbReference>
<evidence type="ECO:0000313" key="14">
    <source>
        <dbReference type="Proteomes" id="UP000823388"/>
    </source>
</evidence>
<comment type="subcellular location">
    <subcellularLocation>
        <location evidence="1">Cytoplasm</location>
    </subcellularLocation>
</comment>
<evidence type="ECO:0000256" key="4">
    <source>
        <dbReference type="ARBA" id="ARBA00011881"/>
    </source>
</evidence>
<comment type="caution">
    <text evidence="13">The sequence shown here is derived from an EMBL/GenBank/DDBJ whole genome shotgun (WGS) entry which is preliminary data.</text>
</comment>
<dbReference type="GO" id="GO:0005829">
    <property type="term" value="C:cytosol"/>
    <property type="evidence" value="ECO:0007669"/>
    <property type="project" value="TreeGrafter"/>
</dbReference>
<dbReference type="Pfam" id="PF00044">
    <property type="entry name" value="Gp_dh_N"/>
    <property type="match status" value="1"/>
</dbReference>
<dbReference type="InterPro" id="IPR020831">
    <property type="entry name" value="GlycerAld/Erythrose_P_DH"/>
</dbReference>
<comment type="subunit">
    <text evidence="4">Homotetramer.</text>
</comment>
<dbReference type="CDD" id="cd05214">
    <property type="entry name" value="GAPDH_I_N"/>
    <property type="match status" value="1"/>
</dbReference>
<dbReference type="GO" id="GO:0032991">
    <property type="term" value="C:protein-containing complex"/>
    <property type="evidence" value="ECO:0007669"/>
    <property type="project" value="UniProtKB-ARBA"/>
</dbReference>
<keyword evidence="8" id="KW-0520">NAD</keyword>
<evidence type="ECO:0000256" key="6">
    <source>
        <dbReference type="ARBA" id="ARBA00022490"/>
    </source>
</evidence>